<comment type="function">
    <text evidence="5">Plays a role in cell envelope biogenesis, maintenance of cell envelope integrity and membrane homeostasis.</text>
</comment>
<dbReference type="AlphaFoldDB" id="A8HWP2"/>
<keyword evidence="4 5" id="KW-0472">Membrane</keyword>
<dbReference type="HOGENOM" id="CLU_089554_1_1_5"/>
<feature type="transmembrane region" description="Helical" evidence="5">
    <location>
        <begin position="91"/>
        <end position="110"/>
    </location>
</feature>
<feature type="transmembrane region" description="Helical" evidence="5">
    <location>
        <begin position="162"/>
        <end position="182"/>
    </location>
</feature>
<dbReference type="STRING" id="438753.AZC_4454"/>
<dbReference type="Pfam" id="PF04279">
    <property type="entry name" value="IspA"/>
    <property type="match status" value="1"/>
</dbReference>
<dbReference type="eggNOG" id="COG2917">
    <property type="taxonomic scope" value="Bacteria"/>
</dbReference>
<evidence type="ECO:0000313" key="8">
    <source>
        <dbReference type="Proteomes" id="UP000000270"/>
    </source>
</evidence>
<accession>A8HWP2</accession>
<dbReference type="InterPro" id="IPR006008">
    <property type="entry name" value="YciB"/>
</dbReference>
<comment type="subcellular location">
    <subcellularLocation>
        <location evidence="5">Cell inner membrane</location>
        <topology evidence="5">Multi-pass membrane protein</topology>
    </subcellularLocation>
</comment>
<evidence type="ECO:0000256" key="3">
    <source>
        <dbReference type="ARBA" id="ARBA00022989"/>
    </source>
</evidence>
<dbReference type="NCBIfam" id="NF001323">
    <property type="entry name" value="PRK00259.1-1"/>
    <property type="match status" value="1"/>
</dbReference>
<reference evidence="7 8" key="5">
    <citation type="journal article" date="2010" name="Appl. Environ. Microbiol.">
        <title>phrR-like gene praR of Azorhizobium caulinodans ORS571 is essential for symbiosis with Sesbania rostrata and is involved in expression of reb genes.</title>
        <authorList>
            <person name="Akiba N."/>
            <person name="Aono T."/>
            <person name="Toyazaki H."/>
            <person name="Sato S."/>
            <person name="Oyaizu H."/>
        </authorList>
    </citation>
    <scope>NUCLEOTIDE SEQUENCE [LARGE SCALE GENOMIC DNA]</scope>
    <source>
        <strain evidence="8">ATCC 43989 / DSM 5975 / JCM 20966 / LMG 6465 / NBRC 14845 / NCIMB 13405 / ORS 571</strain>
    </source>
</reference>
<dbReference type="NCBIfam" id="TIGR00997">
    <property type="entry name" value="ispZ"/>
    <property type="match status" value="1"/>
</dbReference>
<keyword evidence="8" id="KW-1185">Reference proteome</keyword>
<keyword evidence="3 5" id="KW-1133">Transmembrane helix</keyword>
<evidence type="ECO:0000256" key="1">
    <source>
        <dbReference type="ARBA" id="ARBA00022475"/>
    </source>
</evidence>
<keyword evidence="1 5" id="KW-1003">Cell membrane</keyword>
<dbReference type="PANTHER" id="PTHR36917:SF1">
    <property type="entry name" value="INNER MEMBRANE-SPANNING PROTEIN YCIB"/>
    <property type="match status" value="1"/>
</dbReference>
<evidence type="ECO:0000313" key="7">
    <source>
        <dbReference type="EMBL" id="BAF90452.1"/>
    </source>
</evidence>
<evidence type="ECO:0000256" key="2">
    <source>
        <dbReference type="ARBA" id="ARBA00022692"/>
    </source>
</evidence>
<sequence length="222" mass="24092">MILPLSLARRGLHPARSPMTEPASGQTPPLPPAAPKPKMGLGMKLALEMGPLALFFAGNSYGGIYVATGVFMVATAAALLAMWVLARKIAVMPLVSAIVVMVFGTLTLVLQDDHFIKIKPTLVNALFGALLLGGLVFRKPLLPYVLDGMVKLTDEGWRILTIRWGVFFLVMAVLNEVVWRSVSTDTWVNFKTFGYLPLTFLFAMAQAPLMARHEAKPAEGEA</sequence>
<keyword evidence="2 5" id="KW-0812">Transmembrane</keyword>
<comment type="similarity">
    <text evidence="5">Belongs to the YciB family.</text>
</comment>
<dbReference type="PANTHER" id="PTHR36917">
    <property type="entry name" value="INTRACELLULAR SEPTATION PROTEIN A-RELATED"/>
    <property type="match status" value="1"/>
</dbReference>
<dbReference type="GO" id="GO:0005886">
    <property type="term" value="C:plasma membrane"/>
    <property type="evidence" value="ECO:0007669"/>
    <property type="project" value="UniProtKB-SubCell"/>
</dbReference>
<reference evidence="8" key="2">
    <citation type="submission" date="2007-04" db="EMBL/GenBank/DDBJ databases">
        <title>Complete genome sequence of the nitrogen-fixing bacterium Azorhizobium caulinodans ORS571.</title>
        <authorList>
            <person name="Lee K.B."/>
            <person name="Backer P.D."/>
            <person name="Aono T."/>
            <person name="Liu C.T."/>
            <person name="Suzuki S."/>
            <person name="Suzuki T."/>
            <person name="Kaneko T."/>
            <person name="Yamada M."/>
            <person name="Tabata S."/>
            <person name="Kupfer D.M."/>
            <person name="Najar F.Z."/>
            <person name="Wiley G.B."/>
            <person name="Roe B."/>
            <person name="Binnewies T."/>
            <person name="Ussery D."/>
            <person name="Vereecke D."/>
            <person name="Gevers D."/>
            <person name="Holsters M."/>
            <person name="Oyaizu H."/>
        </authorList>
    </citation>
    <scope>NUCLEOTIDE SEQUENCE [LARGE SCALE GENOMIC DNA]</scope>
    <source>
        <strain evidence="8">ATCC 43989 / DSM 5975 / JCM 20966 / LMG 6465 / NBRC 14845 / NCIMB 13405 / ORS 571</strain>
    </source>
</reference>
<dbReference type="KEGG" id="azc:AZC_4454"/>
<feature type="transmembrane region" description="Helical" evidence="5">
    <location>
        <begin position="64"/>
        <end position="84"/>
    </location>
</feature>
<evidence type="ECO:0000256" key="6">
    <source>
        <dbReference type="SAM" id="MobiDB-lite"/>
    </source>
</evidence>
<dbReference type="HAMAP" id="MF_00189">
    <property type="entry name" value="YciB"/>
    <property type="match status" value="1"/>
</dbReference>
<name>A8HWP2_AZOC5</name>
<reference evidence="7 8" key="6">
    <citation type="journal article" date="2011" name="Appl. Environ. Microbiol.">
        <title>Involvement of the azorhizobial chromosome partition gene (parA) in the onset of bacteroid differentiation during Sesbania rostrata stem nodule development.</title>
        <authorList>
            <person name="Liu CT."/>
            <person name="Lee KB."/>
            <person name="Wang YS."/>
            <person name="Peng MH."/>
            <person name="Lee KT."/>
            <person name="Suzuki S."/>
            <person name="Suzuki T."/>
            <person name="Oyaizu H."/>
        </authorList>
    </citation>
    <scope>NUCLEOTIDE SEQUENCE [LARGE SCALE GENOMIC DNA]</scope>
    <source>
        <strain evidence="8">ATCC 43989 / DSM 5975 / JCM 20966 / LMG 6465 / NBRC 14845 / NCIMB 13405 / ORS 571</strain>
    </source>
</reference>
<proteinExistence type="inferred from homology"/>
<dbReference type="EMBL" id="AP009384">
    <property type="protein sequence ID" value="BAF90452.1"/>
    <property type="molecule type" value="Genomic_DNA"/>
</dbReference>
<gene>
    <name evidence="5" type="primary">yciB</name>
    <name evidence="7" type="ordered locus">AZC_4454</name>
</gene>
<evidence type="ECO:0000256" key="4">
    <source>
        <dbReference type="ARBA" id="ARBA00023136"/>
    </source>
</evidence>
<reference evidence="7 8" key="3">
    <citation type="journal article" date="2008" name="BMC Genomics">
        <title>The genome of the versatile nitrogen fixer Azorhizobium caulinodans ORS571.</title>
        <authorList>
            <person name="Lee KB."/>
            <person name="Backer P.D."/>
            <person name="Aono T."/>
            <person name="Liu CT."/>
            <person name="Suzuki S."/>
            <person name="Suzuki T."/>
            <person name="Kaneko T."/>
            <person name="Yamada M."/>
            <person name="Tabata S."/>
            <person name="Kupfer D.M."/>
            <person name="Najar F.Z."/>
            <person name="Wiley G.B."/>
            <person name="Roe B."/>
            <person name="Binnewies T.T."/>
            <person name="Ussery D.W."/>
            <person name="D'Haeze W."/>
            <person name="Herder J.D."/>
            <person name="Gevers D."/>
            <person name="Vereecke D."/>
            <person name="Holsters M."/>
            <person name="Oyaizu H."/>
        </authorList>
    </citation>
    <scope>NUCLEOTIDE SEQUENCE [LARGE SCALE GENOMIC DNA]</scope>
    <source>
        <strain evidence="8">ATCC 43989 / DSM 5975 / JCM 20966 / LMG 6465 / NBRC 14845 / NCIMB 13405 / ORS 571</strain>
    </source>
</reference>
<feature type="transmembrane region" description="Helical" evidence="5">
    <location>
        <begin position="122"/>
        <end position="141"/>
    </location>
</feature>
<reference evidence="7 8" key="1">
    <citation type="journal article" date="2007" name="Appl. Environ. Microbiol.">
        <title>Rhizobial factors required for stem nodule maturation and maintenance in Sesbania rostrata-Azorhizobium caulinodans ORS571 symbiosis.</title>
        <authorList>
            <person name="Suzuki S."/>
            <person name="Aono T."/>
            <person name="Lee KB."/>
            <person name="Suzuki T."/>
            <person name="Liu CT."/>
            <person name="Miwa H."/>
            <person name="Wakao S."/>
            <person name="Iki T."/>
            <person name="Oyaizu H."/>
        </authorList>
    </citation>
    <scope>NUCLEOTIDE SEQUENCE [LARGE SCALE GENOMIC DNA]</scope>
    <source>
        <strain evidence="8">ATCC 43989 / DSM 5975 / JCM 20966 / LMG 6465 / NBRC 14845 / NCIMB 13405 / ORS 571</strain>
    </source>
</reference>
<evidence type="ECO:0000256" key="5">
    <source>
        <dbReference type="HAMAP-Rule" id="MF_00189"/>
    </source>
</evidence>
<organism evidence="7 8">
    <name type="scientific">Azorhizobium caulinodans (strain ATCC 43989 / DSM 5975 / JCM 20966 / LMG 6465 / NBRC 14845 / NCIMB 13405 / ORS 571)</name>
    <dbReference type="NCBI Taxonomy" id="438753"/>
    <lineage>
        <taxon>Bacteria</taxon>
        <taxon>Pseudomonadati</taxon>
        <taxon>Pseudomonadota</taxon>
        <taxon>Alphaproteobacteria</taxon>
        <taxon>Hyphomicrobiales</taxon>
        <taxon>Xanthobacteraceae</taxon>
        <taxon>Azorhizobium</taxon>
    </lineage>
</organism>
<dbReference type="Proteomes" id="UP000000270">
    <property type="component" value="Chromosome"/>
</dbReference>
<feature type="region of interest" description="Disordered" evidence="6">
    <location>
        <begin position="13"/>
        <end position="33"/>
    </location>
</feature>
<keyword evidence="5" id="KW-0997">Cell inner membrane</keyword>
<feature type="transmembrane region" description="Helical" evidence="5">
    <location>
        <begin position="194"/>
        <end position="211"/>
    </location>
</feature>
<protein>
    <recommendedName>
        <fullName evidence="5">Inner membrane-spanning protein YciB</fullName>
    </recommendedName>
</protein>
<reference evidence="7 8" key="4">
    <citation type="journal article" date="2009" name="Appl. Environ. Microbiol.">
        <title>Comparative genome-wide transcriptional profiling of Azorhizobium caulinodans ORS571 grown under free-living and symbiotic conditions.</title>
        <authorList>
            <person name="Tsukada S."/>
            <person name="Aono T."/>
            <person name="Akiba N."/>
            <person name="Lee KB."/>
            <person name="Liu CT."/>
            <person name="Toyazaki H."/>
            <person name="Oyaizu H."/>
        </authorList>
    </citation>
    <scope>NUCLEOTIDE SEQUENCE [LARGE SCALE GENOMIC DNA]</scope>
    <source>
        <strain evidence="8">ATCC 43989 / DSM 5975 / JCM 20966 / LMG 6465 / NBRC 14845 / NCIMB 13405 / ORS 571</strain>
    </source>
</reference>